<dbReference type="AlphaFoldDB" id="A0A087U6A1"/>
<feature type="domain" description="Myb/SANT-like DNA-binding" evidence="2">
    <location>
        <begin position="12"/>
        <end position="100"/>
    </location>
</feature>
<evidence type="ECO:0000313" key="3">
    <source>
        <dbReference type="EMBL" id="KFM72890.1"/>
    </source>
</evidence>
<dbReference type="OMA" id="QLWGAND"/>
<evidence type="ECO:0000259" key="2">
    <source>
        <dbReference type="Pfam" id="PF13837"/>
    </source>
</evidence>
<proteinExistence type="predicted"/>
<dbReference type="Proteomes" id="UP000054359">
    <property type="component" value="Unassembled WGS sequence"/>
</dbReference>
<evidence type="ECO:0000313" key="4">
    <source>
        <dbReference type="Proteomes" id="UP000054359"/>
    </source>
</evidence>
<dbReference type="Gene3D" id="1.10.10.60">
    <property type="entry name" value="Homeodomain-like"/>
    <property type="match status" value="1"/>
</dbReference>
<dbReference type="STRING" id="407821.A0A087U6A1"/>
<evidence type="ECO:0000256" key="1">
    <source>
        <dbReference type="SAM" id="MobiDB-lite"/>
    </source>
</evidence>
<dbReference type="PANTHER" id="PTHR47595:SF1">
    <property type="entry name" value="MYB_SANT-LIKE DNA-BINDING DOMAIN-CONTAINING PROTEIN"/>
    <property type="match status" value="1"/>
</dbReference>
<name>A0A087U6A1_STEMI</name>
<feature type="compositionally biased region" description="Basic and acidic residues" evidence="1">
    <location>
        <begin position="131"/>
        <end position="142"/>
    </location>
</feature>
<keyword evidence="4" id="KW-1185">Reference proteome</keyword>
<sequence length="300" mass="35217">MCATITADRGFTWSDEETSLLLQLWGANDAQSELTGNKRNFVVYEKISETMSSMGFIRTASQCREKIKRMKREYTLTKQYNEKSNGPKKSMRFYEQFEKLLLEKQARNQKNTTLRSCPNNSGLESEADEADSTKKRTWERNQRKIKPAIPKSEPPMTRKRRESLEKDVRNPWAPDVLLVEEEETPTSTLFENHNSASVSSINGDLSEKKKRKLTLRMSLFKNMMDSLSLKFMKYQTDSDTKILNKLEQIENERTAMDEKIKKMWLEFEEKRKADEREHELKIMATFQDIINQVKVNNVNK</sequence>
<dbReference type="InterPro" id="IPR044822">
    <property type="entry name" value="Myb_DNA-bind_4"/>
</dbReference>
<feature type="non-terminal residue" evidence="3">
    <location>
        <position position="300"/>
    </location>
</feature>
<protein>
    <recommendedName>
        <fullName evidence="2">Myb/SANT-like DNA-binding domain-containing protein</fullName>
    </recommendedName>
</protein>
<dbReference type="EMBL" id="KK118404">
    <property type="protein sequence ID" value="KFM72890.1"/>
    <property type="molecule type" value="Genomic_DNA"/>
</dbReference>
<dbReference type="Pfam" id="PF13837">
    <property type="entry name" value="Myb_DNA-bind_4"/>
    <property type="match status" value="1"/>
</dbReference>
<accession>A0A087U6A1</accession>
<dbReference type="OrthoDB" id="691673at2759"/>
<feature type="region of interest" description="Disordered" evidence="1">
    <location>
        <begin position="109"/>
        <end position="167"/>
    </location>
</feature>
<organism evidence="3 4">
    <name type="scientific">Stegodyphus mimosarum</name>
    <name type="common">African social velvet spider</name>
    <dbReference type="NCBI Taxonomy" id="407821"/>
    <lineage>
        <taxon>Eukaryota</taxon>
        <taxon>Metazoa</taxon>
        <taxon>Ecdysozoa</taxon>
        <taxon>Arthropoda</taxon>
        <taxon>Chelicerata</taxon>
        <taxon>Arachnida</taxon>
        <taxon>Araneae</taxon>
        <taxon>Araneomorphae</taxon>
        <taxon>Entelegynae</taxon>
        <taxon>Eresoidea</taxon>
        <taxon>Eresidae</taxon>
        <taxon>Stegodyphus</taxon>
    </lineage>
</organism>
<feature type="compositionally biased region" description="Polar residues" evidence="1">
    <location>
        <begin position="109"/>
        <end position="123"/>
    </location>
</feature>
<gene>
    <name evidence="3" type="ORF">X975_06421</name>
</gene>
<dbReference type="PANTHER" id="PTHR47595">
    <property type="entry name" value="HEAT SHOCK 70 KDA PROTEIN 14"/>
    <property type="match status" value="1"/>
</dbReference>
<reference evidence="3 4" key="1">
    <citation type="submission" date="2013-11" db="EMBL/GenBank/DDBJ databases">
        <title>Genome sequencing of Stegodyphus mimosarum.</title>
        <authorList>
            <person name="Bechsgaard J."/>
        </authorList>
    </citation>
    <scope>NUCLEOTIDE SEQUENCE [LARGE SCALE GENOMIC DNA]</scope>
</reference>